<dbReference type="RefSeq" id="WP_304515223.1">
    <property type="nucleotide sequence ID" value="NZ_JAOSID010000002.1"/>
</dbReference>
<evidence type="ECO:0000313" key="2">
    <source>
        <dbReference type="EMBL" id="MDO8168021.1"/>
    </source>
</evidence>
<keyword evidence="1" id="KW-0175">Coiled coil</keyword>
<name>A0ABT9DEM3_9MOLU</name>
<reference evidence="2 3" key="1">
    <citation type="journal article" date="2023" name="Int. J. Syst. Evol. Microbiol.">
        <title>The observation of taxonomic boundaries for the 16SrII and 16SrXXV phytoplasmas using genome-based delimitation.</title>
        <authorList>
            <person name="Rodrigues Jardim B."/>
            <person name="Tran-Nguyen L.T.T."/>
            <person name="Gambley C."/>
            <person name="Al-Sadi A.M."/>
            <person name="Al-Subhi A.M."/>
            <person name="Foissac X."/>
            <person name="Salar P."/>
            <person name="Cai H."/>
            <person name="Yang J.Y."/>
            <person name="Davis R."/>
            <person name="Jones L."/>
            <person name="Rodoni B."/>
            <person name="Constable F.E."/>
        </authorList>
    </citation>
    <scope>NUCLEOTIDE SEQUENCE [LARGE SCALE GENOMIC DNA]</scope>
    <source>
        <strain evidence="2">BAWM-155c</strain>
    </source>
</reference>
<dbReference type="EMBL" id="JAOSID010000002">
    <property type="protein sequence ID" value="MDO8168021.1"/>
    <property type="molecule type" value="Genomic_DNA"/>
</dbReference>
<feature type="coiled-coil region" evidence="1">
    <location>
        <begin position="820"/>
        <end position="865"/>
    </location>
</feature>
<dbReference type="Proteomes" id="UP001172036">
    <property type="component" value="Unassembled WGS sequence"/>
</dbReference>
<accession>A0ABT9DEM3</accession>
<proteinExistence type="predicted"/>
<organism evidence="2 3">
    <name type="scientific">Candidatus Phytoplasma melaleucae</name>
    <dbReference type="NCBI Taxonomy" id="2982630"/>
    <lineage>
        <taxon>Bacteria</taxon>
        <taxon>Bacillati</taxon>
        <taxon>Mycoplasmatota</taxon>
        <taxon>Mollicutes</taxon>
        <taxon>Acholeplasmatales</taxon>
        <taxon>Acholeplasmataceae</taxon>
        <taxon>Candidatus Phytoplasma</taxon>
    </lineage>
</organism>
<comment type="caution">
    <text evidence="2">The sequence shown here is derived from an EMBL/GenBank/DDBJ whole genome shotgun (WGS) entry which is preliminary data.</text>
</comment>
<evidence type="ECO:0000256" key="1">
    <source>
        <dbReference type="SAM" id="Coils"/>
    </source>
</evidence>
<evidence type="ECO:0000313" key="3">
    <source>
        <dbReference type="Proteomes" id="UP001172036"/>
    </source>
</evidence>
<gene>
    <name evidence="2" type="ORF">OC680_00800</name>
</gene>
<protein>
    <submittedName>
        <fullName evidence="2">Uncharacterized protein</fullName>
    </submittedName>
</protein>
<keyword evidence="3" id="KW-1185">Reference proteome</keyword>
<sequence length="1017" mass="124623">MYHNPKQNLPTIIKNNNSNRFPNHSLISEIINLQNYLKNINLFEDTEIKSLTFDTNKNWTQKHKNLNKKIITDIQQLNIDYHHNILSLKNKFRKMLKTHKINNEKKEIYLTQKINKQKNKDILKKQKINSEFEYIKKITNNQLQNSLASFKNLENQINLQQEEEQKIFVKKNLQIIQINQQTKADINKLFYQKNVILNEKIKKLKCIFNESIKQIEYIYQDNQENIKNSEKKQQEIYINQIKQINNIFQQKLDNHNKNFDETKNFFLQKQNIITRKKQLLINNNQIQMFFFVKQIYRENYKNIMLIIKMIYHNQLIYLKKLHIWRQKYIILKFICHKKLNKINQENKLFAQTKHLQTNHVLFTKEKEKNIIQNNYLQKINSLEMELKLLSQNTQNKITTTEFTEENQKNKLELDYLSKSLQIKAKLADLKYHQTILSLQQKKTNAKALLKKQLKIEKINLKSKYFEQIINNYQKIKQLKKQLTELQNKQEYEINLQNIIYRQQKQNYLHEIEIEKIKTNKIIEQYFITQKKNLSNIISFIFNINIKHNQQKKIFCVITKRLNKLIFNRTKTKKIFSRQELDEINNLYQIFIDNIKDKQFYYHYLLKNMIYNHHKMMIKQEKNVKEIILNFYEKNISFISVLVYKFKFKNKNTNTFFLNFFETKMKKYSNLETLYKKNFIIYEQQKKNISDKLKKEIDQLKYQQNKIFQKYNFYQKKIFICLKKIHNLKNANSFISQIFYYIYSKKIFTYWHNYISIIQSYDNQFQKEYNFSQSYIHQIQDQKQNNKINSLKENQKQINNISNIFIEITKEMYNQNIQNILTVNKQETEILKEKINSYEKENKTQLNQMKENINLVQENLEFTSHTIEKEFLQKINKNKIEYYQKRKNLFSKIQKKLDAYEQISKIKLLKEKIITKNQKTNIQKILIYHKNKQKKYLHKNLIFLKEINKNKKKTNTKISQILWKNKIYSLIDKVIWWFQHKKNKKELEINHQQTQIRLKKNMIKQIKLYKNLINLFGT</sequence>
<feature type="coiled-coil region" evidence="1">
    <location>
        <begin position="136"/>
        <end position="163"/>
    </location>
</feature>
<feature type="coiled-coil region" evidence="1">
    <location>
        <begin position="465"/>
        <end position="495"/>
    </location>
</feature>